<evidence type="ECO:0000256" key="1">
    <source>
        <dbReference type="SAM" id="SignalP"/>
    </source>
</evidence>
<accession>A0ABY3SX84</accession>
<organism evidence="2 3">
    <name type="scientific">Thiothrix winogradskyi</name>
    <dbReference type="NCBI Taxonomy" id="96472"/>
    <lineage>
        <taxon>Bacteria</taxon>
        <taxon>Pseudomonadati</taxon>
        <taxon>Pseudomonadota</taxon>
        <taxon>Gammaproteobacteria</taxon>
        <taxon>Thiotrichales</taxon>
        <taxon>Thiotrichaceae</taxon>
        <taxon>Thiothrix</taxon>
    </lineage>
</organism>
<keyword evidence="3" id="KW-1185">Reference proteome</keyword>
<reference evidence="2" key="1">
    <citation type="journal article" date="2022" name="Microorganisms">
        <title>Two New Species of Filamentous Sulfur Bacteria of the Genus Thiothrix, Thiothrix winogradskyi sp. nov. and 'Candidatus Thiothrix sulfatifontis' sp. nov.</title>
        <authorList>
            <person name="Ravin N.V."/>
            <person name="Rossetti S."/>
            <person name="Beletsky A.V."/>
            <person name="Kadnikov V.V."/>
            <person name="Rudenko T.S."/>
            <person name="Smolyakov D.D."/>
            <person name="Moskvitina M.I."/>
            <person name="Gureeva M.V."/>
            <person name="Mardanov A.V."/>
            <person name="Grabovich M.Y."/>
        </authorList>
    </citation>
    <scope>NUCLEOTIDE SEQUENCE</scope>
    <source>
        <strain evidence="2">CT3</strain>
    </source>
</reference>
<dbReference type="RefSeq" id="WP_236497547.1">
    <property type="nucleotide sequence ID" value="NZ_CP091244.1"/>
</dbReference>
<evidence type="ECO:0000313" key="2">
    <source>
        <dbReference type="EMBL" id="UJS23423.1"/>
    </source>
</evidence>
<name>A0ABY3SX84_9GAMM</name>
<sequence length="155" mass="17297">MLKKWLLLTLLCLGLNAPVLAVELKVGDTLPPITLKNQHDKPITVAADVQTLLFTIEKPASDLVNDYLLKQDKAFLSSKQAYFLADISGMPSMITKMFAIPKMQERPYDILLAYDAQEAAFMPRQKNHVTMVKMEAGKVAEILFVKDEAGLADNF</sequence>
<dbReference type="EMBL" id="CP091244">
    <property type="protein sequence ID" value="UJS23423.1"/>
    <property type="molecule type" value="Genomic_DNA"/>
</dbReference>
<evidence type="ECO:0008006" key="4">
    <source>
        <dbReference type="Google" id="ProtNLM"/>
    </source>
</evidence>
<keyword evidence="1" id="KW-0732">Signal</keyword>
<gene>
    <name evidence="2" type="ORF">L2Y54_15930</name>
</gene>
<protein>
    <recommendedName>
        <fullName evidence="4">FAD/FMN-containing dehydrogenase</fullName>
    </recommendedName>
</protein>
<feature type="chain" id="PRO_5046721398" description="FAD/FMN-containing dehydrogenase" evidence="1">
    <location>
        <begin position="22"/>
        <end position="155"/>
    </location>
</feature>
<dbReference type="Proteomes" id="UP001054801">
    <property type="component" value="Chromosome"/>
</dbReference>
<feature type="signal peptide" evidence="1">
    <location>
        <begin position="1"/>
        <end position="21"/>
    </location>
</feature>
<evidence type="ECO:0000313" key="3">
    <source>
        <dbReference type="Proteomes" id="UP001054801"/>
    </source>
</evidence>
<proteinExistence type="predicted"/>